<name>A0A6A4GGM8_9AGAR</name>
<dbReference type="EMBL" id="ML770123">
    <property type="protein sequence ID" value="KAE9384554.1"/>
    <property type="molecule type" value="Genomic_DNA"/>
</dbReference>
<evidence type="ECO:0000313" key="2">
    <source>
        <dbReference type="Proteomes" id="UP000799118"/>
    </source>
</evidence>
<evidence type="ECO:0000313" key="1">
    <source>
        <dbReference type="EMBL" id="KAE9384554.1"/>
    </source>
</evidence>
<keyword evidence="2" id="KW-1185">Reference proteome</keyword>
<accession>A0A6A4GGM8</accession>
<dbReference type="AlphaFoldDB" id="A0A6A4GGM8"/>
<gene>
    <name evidence="1" type="ORF">BT96DRAFT_1007964</name>
</gene>
<dbReference type="Proteomes" id="UP000799118">
    <property type="component" value="Unassembled WGS sequence"/>
</dbReference>
<proteinExistence type="predicted"/>
<protein>
    <submittedName>
        <fullName evidence="1">Uncharacterized protein</fullName>
    </submittedName>
</protein>
<sequence length="72" mass="7951">MFSPLSPLSCVEPTIDLSLKIGFRVIIYAMFSPLSPLSCIELTNDLSLKIGFRVIYAVDVLTSVSAILHRTH</sequence>
<organism evidence="1 2">
    <name type="scientific">Gymnopus androsaceus JB14</name>
    <dbReference type="NCBI Taxonomy" id="1447944"/>
    <lineage>
        <taxon>Eukaryota</taxon>
        <taxon>Fungi</taxon>
        <taxon>Dikarya</taxon>
        <taxon>Basidiomycota</taxon>
        <taxon>Agaricomycotina</taxon>
        <taxon>Agaricomycetes</taxon>
        <taxon>Agaricomycetidae</taxon>
        <taxon>Agaricales</taxon>
        <taxon>Marasmiineae</taxon>
        <taxon>Omphalotaceae</taxon>
        <taxon>Gymnopus</taxon>
    </lineage>
</organism>
<reference evidence="1" key="1">
    <citation type="journal article" date="2019" name="Environ. Microbiol.">
        <title>Fungal ecological strategies reflected in gene transcription - a case study of two litter decomposers.</title>
        <authorList>
            <person name="Barbi F."/>
            <person name="Kohler A."/>
            <person name="Barry K."/>
            <person name="Baskaran P."/>
            <person name="Daum C."/>
            <person name="Fauchery L."/>
            <person name="Ihrmark K."/>
            <person name="Kuo A."/>
            <person name="LaButti K."/>
            <person name="Lipzen A."/>
            <person name="Morin E."/>
            <person name="Grigoriev I.V."/>
            <person name="Henrissat B."/>
            <person name="Lindahl B."/>
            <person name="Martin F."/>
        </authorList>
    </citation>
    <scope>NUCLEOTIDE SEQUENCE</scope>
    <source>
        <strain evidence="1">JB14</strain>
    </source>
</reference>